<organism evidence="1 2">
    <name type="scientific">Bacteroides cellulosilyticus CL02T12C19</name>
    <dbReference type="NCBI Taxonomy" id="997874"/>
    <lineage>
        <taxon>Bacteria</taxon>
        <taxon>Pseudomonadati</taxon>
        <taxon>Bacteroidota</taxon>
        <taxon>Bacteroidia</taxon>
        <taxon>Bacteroidales</taxon>
        <taxon>Bacteroidaceae</taxon>
        <taxon>Bacteroides</taxon>
    </lineage>
</organism>
<comment type="caution">
    <text evidence="1">The sequence shown here is derived from an EMBL/GenBank/DDBJ whole genome shotgun (WGS) entry which is preliminary data.</text>
</comment>
<reference evidence="1 2" key="1">
    <citation type="submission" date="2012-02" db="EMBL/GenBank/DDBJ databases">
        <title>The Genome Sequence of Bacteroides cellulosilyticus CL02T12C19.</title>
        <authorList>
            <consortium name="The Broad Institute Genome Sequencing Platform"/>
            <person name="Earl A."/>
            <person name="Ward D."/>
            <person name="Feldgarden M."/>
            <person name="Gevers D."/>
            <person name="Zitomersky N.L."/>
            <person name="Coyne M.J."/>
            <person name="Comstock L.E."/>
            <person name="Young S.K."/>
            <person name="Zeng Q."/>
            <person name="Gargeya S."/>
            <person name="Fitzgerald M."/>
            <person name="Haas B."/>
            <person name="Abouelleil A."/>
            <person name="Alvarado L."/>
            <person name="Arachchi H.M."/>
            <person name="Berlin A."/>
            <person name="Chapman S.B."/>
            <person name="Gearin G."/>
            <person name="Goldberg J."/>
            <person name="Griggs A."/>
            <person name="Gujja S."/>
            <person name="Hansen M."/>
            <person name="Heiman D."/>
            <person name="Howarth C."/>
            <person name="Larimer J."/>
            <person name="Lui A."/>
            <person name="MacDonald P.J.P."/>
            <person name="McCowen C."/>
            <person name="Montmayeur A."/>
            <person name="Murphy C."/>
            <person name="Neiman D."/>
            <person name="Pearson M."/>
            <person name="Priest M."/>
            <person name="Roberts A."/>
            <person name="Saif S."/>
            <person name="Shea T."/>
            <person name="Sisk P."/>
            <person name="Stolte C."/>
            <person name="Sykes S."/>
            <person name="Wortman J."/>
            <person name="Nusbaum C."/>
            <person name="Birren B."/>
        </authorList>
    </citation>
    <scope>NUCLEOTIDE SEQUENCE [LARGE SCALE GENOMIC DNA]</scope>
    <source>
        <strain evidence="1 2">CL02T12C19</strain>
    </source>
</reference>
<accession>I9FNA8</accession>
<dbReference type="Proteomes" id="UP000003741">
    <property type="component" value="Unassembled WGS sequence"/>
</dbReference>
<sequence length="45" mass="5290">MGKTLPTHHTYKWLGTKKHFIICGYFINPSDTVTLQPYKLNHFIV</sequence>
<evidence type="ECO:0000313" key="2">
    <source>
        <dbReference type="Proteomes" id="UP000003741"/>
    </source>
</evidence>
<proteinExistence type="predicted"/>
<dbReference type="EMBL" id="AGXG01000026">
    <property type="protein sequence ID" value="EIY35084.1"/>
    <property type="molecule type" value="Genomic_DNA"/>
</dbReference>
<name>I9FNA8_9BACE</name>
<protein>
    <submittedName>
        <fullName evidence="1">Uncharacterized protein</fullName>
    </submittedName>
</protein>
<keyword evidence="2" id="KW-1185">Reference proteome</keyword>
<dbReference type="AlphaFoldDB" id="I9FNA8"/>
<evidence type="ECO:0000313" key="1">
    <source>
        <dbReference type="EMBL" id="EIY35084.1"/>
    </source>
</evidence>
<dbReference type="HOGENOM" id="CLU_3195934_0_0_10"/>
<gene>
    <name evidence="1" type="ORF">HMPREF1062_01358</name>
</gene>